<dbReference type="PANTHER" id="PTHR32183:SF6">
    <property type="entry name" value="CYSTEINE SULFINATE DESULFINASE_CYSTEINE DESULFURASE AND RELATED ENZYMES"/>
    <property type="match status" value="1"/>
</dbReference>
<evidence type="ECO:0000313" key="5">
    <source>
        <dbReference type="EMBL" id="SHK94899.1"/>
    </source>
</evidence>
<dbReference type="CDD" id="cd02440">
    <property type="entry name" value="AdoMet_MTases"/>
    <property type="match status" value="1"/>
</dbReference>
<accession>A0A1M6WMS6</accession>
<dbReference type="Pfam" id="PF05724">
    <property type="entry name" value="TPMT"/>
    <property type="match status" value="1"/>
</dbReference>
<protein>
    <submittedName>
        <fullName evidence="5">Thiopurine S-methyltransferase (TPMT)</fullName>
    </submittedName>
</protein>
<name>A0A1M6WMS6_9BACT</name>
<keyword evidence="6" id="KW-1185">Reference proteome</keyword>
<evidence type="ECO:0000256" key="1">
    <source>
        <dbReference type="ARBA" id="ARBA00022553"/>
    </source>
</evidence>
<evidence type="ECO:0000256" key="2">
    <source>
        <dbReference type="ARBA" id="ARBA00022603"/>
    </source>
</evidence>
<dbReference type="Proteomes" id="UP000183947">
    <property type="component" value="Unassembled WGS sequence"/>
</dbReference>
<dbReference type="GO" id="GO:0032259">
    <property type="term" value="P:methylation"/>
    <property type="evidence" value="ECO:0007669"/>
    <property type="project" value="UniProtKB-KW"/>
</dbReference>
<dbReference type="PROSITE" id="PS51585">
    <property type="entry name" value="SAM_MT_TPMT"/>
    <property type="match status" value="1"/>
</dbReference>
<dbReference type="PANTHER" id="PTHR32183">
    <property type="match status" value="1"/>
</dbReference>
<sequence length="207" mass="23511">MYEKRMKPDTVFDETYWSSRYNTGRTGWDTGSITPPLRNYFDQMGAADARRILIPGAGRAYEAEYLHELGFSQVHVADLAPEALAALQQRVPGFPAAHLLLQDFFALPAQPPYDLLVEQTFFCALDPTLRSAYAQQCANLLRPGGKLVGLLFETDFGPSSEPPFGGTREEYRAYFEPYFDFVHFDTAYNSLKPRQGKELFMCLRRKA</sequence>
<evidence type="ECO:0000256" key="4">
    <source>
        <dbReference type="ARBA" id="ARBA00022691"/>
    </source>
</evidence>
<dbReference type="AlphaFoldDB" id="A0A1M6WMS6"/>
<keyword evidence="3 5" id="KW-0808">Transferase</keyword>
<gene>
    <name evidence="5" type="ORF">SAMN02746009_01843</name>
</gene>
<evidence type="ECO:0000313" key="6">
    <source>
        <dbReference type="Proteomes" id="UP000183947"/>
    </source>
</evidence>
<reference evidence="6" key="1">
    <citation type="submission" date="2016-11" db="EMBL/GenBank/DDBJ databases">
        <authorList>
            <person name="Varghese N."/>
            <person name="Submissions S."/>
        </authorList>
    </citation>
    <scope>NUCLEOTIDE SEQUENCE [LARGE SCALE GENOMIC DNA]</scope>
    <source>
        <strain evidence="6">DSM 18569</strain>
    </source>
</reference>
<keyword evidence="2 5" id="KW-0489">Methyltransferase</keyword>
<dbReference type="Gene3D" id="3.40.50.150">
    <property type="entry name" value="Vaccinia Virus protein VP39"/>
    <property type="match status" value="1"/>
</dbReference>
<evidence type="ECO:0000256" key="3">
    <source>
        <dbReference type="ARBA" id="ARBA00022679"/>
    </source>
</evidence>
<dbReference type="GO" id="GO:0008757">
    <property type="term" value="F:S-adenosylmethionine-dependent methyltransferase activity"/>
    <property type="evidence" value="ECO:0007669"/>
    <property type="project" value="InterPro"/>
</dbReference>
<proteinExistence type="predicted"/>
<keyword evidence="4" id="KW-0949">S-adenosyl-L-methionine</keyword>
<dbReference type="InterPro" id="IPR008854">
    <property type="entry name" value="TPMT"/>
</dbReference>
<dbReference type="InterPro" id="IPR029063">
    <property type="entry name" value="SAM-dependent_MTases_sf"/>
</dbReference>
<dbReference type="STRING" id="1121959.SAMN02746009_01843"/>
<organism evidence="5 6">
    <name type="scientific">Hymenobacter psychrotolerans DSM 18569</name>
    <dbReference type="NCBI Taxonomy" id="1121959"/>
    <lineage>
        <taxon>Bacteria</taxon>
        <taxon>Pseudomonadati</taxon>
        <taxon>Bacteroidota</taxon>
        <taxon>Cytophagia</taxon>
        <taxon>Cytophagales</taxon>
        <taxon>Hymenobacteraceae</taxon>
        <taxon>Hymenobacter</taxon>
    </lineage>
</organism>
<dbReference type="SUPFAM" id="SSF53335">
    <property type="entry name" value="S-adenosyl-L-methionine-dependent methyltransferases"/>
    <property type="match status" value="1"/>
</dbReference>
<dbReference type="EMBL" id="FRAS01000008">
    <property type="protein sequence ID" value="SHK94899.1"/>
    <property type="molecule type" value="Genomic_DNA"/>
</dbReference>
<keyword evidence="1" id="KW-0597">Phosphoprotein</keyword>